<dbReference type="Gene3D" id="3.40.390.30">
    <property type="entry name" value="Metalloproteases ('zincins'), catalytic domain"/>
    <property type="match status" value="1"/>
</dbReference>
<comment type="cofactor">
    <cofactor evidence="7">
        <name>Zn(2+)</name>
        <dbReference type="ChEBI" id="CHEBI:29105"/>
    </cofactor>
    <text evidence="7">Binds 1 zinc ion.</text>
</comment>
<keyword evidence="6 7" id="KW-0862">Zinc</keyword>
<evidence type="ECO:0000313" key="9">
    <source>
        <dbReference type="Proteomes" id="UP000570514"/>
    </source>
</evidence>
<dbReference type="PANTHER" id="PTHR46986">
    <property type="entry name" value="ENDORIBONUCLEASE YBEY, CHLOROPLASTIC"/>
    <property type="match status" value="1"/>
</dbReference>
<keyword evidence="3 7" id="KW-0479">Metal-binding</keyword>
<feature type="binding site" evidence="7">
    <location>
        <position position="119"/>
    </location>
    <ligand>
        <name>Zn(2+)</name>
        <dbReference type="ChEBI" id="CHEBI:29105"/>
        <note>catalytic</note>
    </ligand>
</feature>
<evidence type="ECO:0000256" key="3">
    <source>
        <dbReference type="ARBA" id="ARBA00022723"/>
    </source>
</evidence>
<dbReference type="Pfam" id="PF02130">
    <property type="entry name" value="YbeY"/>
    <property type="match status" value="1"/>
</dbReference>
<organism evidence="8 9">
    <name type="scientific">Rhizomicrobium palustre</name>
    <dbReference type="NCBI Taxonomy" id="189966"/>
    <lineage>
        <taxon>Bacteria</taxon>
        <taxon>Pseudomonadati</taxon>
        <taxon>Pseudomonadota</taxon>
        <taxon>Alphaproteobacteria</taxon>
        <taxon>Micropepsales</taxon>
        <taxon>Micropepsaceae</taxon>
        <taxon>Rhizomicrobium</taxon>
    </lineage>
</organism>
<evidence type="ECO:0000313" key="8">
    <source>
        <dbReference type="EMBL" id="NIK88123.1"/>
    </source>
</evidence>
<dbReference type="EMBL" id="JAASRM010000001">
    <property type="protein sequence ID" value="NIK88123.1"/>
    <property type="molecule type" value="Genomic_DNA"/>
</dbReference>
<dbReference type="HAMAP" id="MF_00009">
    <property type="entry name" value="Endoribonucl_YbeY"/>
    <property type="match status" value="1"/>
</dbReference>
<proteinExistence type="inferred from homology"/>
<feature type="binding site" evidence="7">
    <location>
        <position position="113"/>
    </location>
    <ligand>
        <name>Zn(2+)</name>
        <dbReference type="ChEBI" id="CHEBI:29105"/>
        <note>catalytic</note>
    </ligand>
</feature>
<dbReference type="Proteomes" id="UP000570514">
    <property type="component" value="Unassembled WGS sequence"/>
</dbReference>
<dbReference type="InterPro" id="IPR023091">
    <property type="entry name" value="MetalPrtase_cat_dom_sf_prd"/>
</dbReference>
<keyword evidence="7" id="KW-0690">Ribosome biogenesis</keyword>
<evidence type="ECO:0000256" key="1">
    <source>
        <dbReference type="ARBA" id="ARBA00010875"/>
    </source>
</evidence>
<dbReference type="NCBIfam" id="TIGR00043">
    <property type="entry name" value="rRNA maturation RNase YbeY"/>
    <property type="match status" value="1"/>
</dbReference>
<dbReference type="EC" id="3.1.-.-" evidence="7"/>
<dbReference type="PROSITE" id="PS01306">
    <property type="entry name" value="UPF0054"/>
    <property type="match status" value="1"/>
</dbReference>
<comment type="caution">
    <text evidence="8">The sequence shown here is derived from an EMBL/GenBank/DDBJ whole genome shotgun (WGS) entry which is preliminary data.</text>
</comment>
<dbReference type="InterPro" id="IPR002036">
    <property type="entry name" value="YbeY"/>
</dbReference>
<keyword evidence="7" id="KW-0698">rRNA processing</keyword>
<comment type="similarity">
    <text evidence="1 7">Belongs to the endoribonuclease YbeY family.</text>
</comment>
<dbReference type="GO" id="GO:0005737">
    <property type="term" value="C:cytoplasm"/>
    <property type="evidence" value="ECO:0007669"/>
    <property type="project" value="UniProtKB-SubCell"/>
</dbReference>
<sequence length="154" mass="17189">MSITLVIEDARWRKLKGLTARVKRAVKAALAEAGAEEASELTLMLTTDKKVQKLNAQFRGKDKPTNVLSFPAGVEDYLGDIAIAYGVTAREAKESKKTLLDHTTHLTVHGVLHLLGYDHVTERQARKMEPMEVRILQTMKIANPYDAELYGTKK</sequence>
<evidence type="ECO:0000256" key="6">
    <source>
        <dbReference type="ARBA" id="ARBA00022833"/>
    </source>
</evidence>
<gene>
    <name evidence="7" type="primary">ybeY</name>
    <name evidence="8" type="ORF">FHS83_001441</name>
</gene>
<dbReference type="AlphaFoldDB" id="A0A846MXV2"/>
<evidence type="ECO:0000256" key="5">
    <source>
        <dbReference type="ARBA" id="ARBA00022801"/>
    </source>
</evidence>
<protein>
    <recommendedName>
        <fullName evidence="7">Endoribonuclease YbeY</fullName>
        <ecNumber evidence="7">3.1.-.-</ecNumber>
    </recommendedName>
</protein>
<dbReference type="GO" id="GO:0008270">
    <property type="term" value="F:zinc ion binding"/>
    <property type="evidence" value="ECO:0007669"/>
    <property type="project" value="UniProtKB-UniRule"/>
</dbReference>
<dbReference type="GO" id="GO:0006364">
    <property type="term" value="P:rRNA processing"/>
    <property type="evidence" value="ECO:0007669"/>
    <property type="project" value="UniProtKB-UniRule"/>
</dbReference>
<dbReference type="GO" id="GO:0004222">
    <property type="term" value="F:metalloendopeptidase activity"/>
    <property type="evidence" value="ECO:0007669"/>
    <property type="project" value="InterPro"/>
</dbReference>
<feature type="binding site" evidence="7">
    <location>
        <position position="109"/>
    </location>
    <ligand>
        <name>Zn(2+)</name>
        <dbReference type="ChEBI" id="CHEBI:29105"/>
        <note>catalytic</note>
    </ligand>
</feature>
<accession>A0A846MXV2</accession>
<dbReference type="InterPro" id="IPR020549">
    <property type="entry name" value="YbeY_CS"/>
</dbReference>
<keyword evidence="2 7" id="KW-0540">Nuclease</keyword>
<dbReference type="RefSeq" id="WP_167082292.1">
    <property type="nucleotide sequence ID" value="NZ_BAAADC010000001.1"/>
</dbReference>
<dbReference type="GO" id="GO:0004521">
    <property type="term" value="F:RNA endonuclease activity"/>
    <property type="evidence" value="ECO:0007669"/>
    <property type="project" value="UniProtKB-UniRule"/>
</dbReference>
<comment type="subcellular location">
    <subcellularLocation>
        <location evidence="7">Cytoplasm</location>
    </subcellularLocation>
</comment>
<evidence type="ECO:0000256" key="2">
    <source>
        <dbReference type="ARBA" id="ARBA00022722"/>
    </source>
</evidence>
<keyword evidence="5 7" id="KW-0378">Hydrolase</keyword>
<evidence type="ECO:0000256" key="4">
    <source>
        <dbReference type="ARBA" id="ARBA00022759"/>
    </source>
</evidence>
<reference evidence="8 9" key="1">
    <citation type="submission" date="2020-03" db="EMBL/GenBank/DDBJ databases">
        <title>Genomic Encyclopedia of Type Strains, Phase IV (KMG-IV): sequencing the most valuable type-strain genomes for metagenomic binning, comparative biology and taxonomic classification.</title>
        <authorList>
            <person name="Goeker M."/>
        </authorList>
    </citation>
    <scope>NUCLEOTIDE SEQUENCE [LARGE SCALE GENOMIC DNA]</scope>
    <source>
        <strain evidence="8 9">DSM 19867</strain>
    </source>
</reference>
<keyword evidence="9" id="KW-1185">Reference proteome</keyword>
<comment type="function">
    <text evidence="7">Single strand-specific metallo-endoribonuclease involved in late-stage 70S ribosome quality control and in maturation of the 3' terminus of the 16S rRNA.</text>
</comment>
<name>A0A846MXV2_9PROT</name>
<dbReference type="PANTHER" id="PTHR46986:SF1">
    <property type="entry name" value="ENDORIBONUCLEASE YBEY, CHLOROPLASTIC"/>
    <property type="match status" value="1"/>
</dbReference>
<evidence type="ECO:0000256" key="7">
    <source>
        <dbReference type="HAMAP-Rule" id="MF_00009"/>
    </source>
</evidence>
<dbReference type="SUPFAM" id="SSF55486">
    <property type="entry name" value="Metalloproteases ('zincins'), catalytic domain"/>
    <property type="match status" value="1"/>
</dbReference>
<keyword evidence="4 7" id="KW-0255">Endonuclease</keyword>
<keyword evidence="7" id="KW-0963">Cytoplasm</keyword>